<sequence length="104" mass="12188">MENEEESGENGERQMREENRSVHDVREENGNVQSSIQEQPPTRSNEEGRSARQLWSLTVNFLADKSSIISLLFLLVSLIQSYLQIKKLREEFFEIFSDKLNQQQ</sequence>
<proteinExistence type="predicted"/>
<dbReference type="InParanoid" id="L2GPH3"/>
<feature type="compositionally biased region" description="Polar residues" evidence="1">
    <location>
        <begin position="30"/>
        <end position="43"/>
    </location>
</feature>
<evidence type="ECO:0000313" key="3">
    <source>
        <dbReference type="Proteomes" id="UP000011082"/>
    </source>
</evidence>
<dbReference type="VEuPathDB" id="MicrosporidiaDB:VICG_00845"/>
<evidence type="ECO:0000256" key="1">
    <source>
        <dbReference type="SAM" id="MobiDB-lite"/>
    </source>
</evidence>
<evidence type="ECO:0000313" key="2">
    <source>
        <dbReference type="EMBL" id="ELA42202.1"/>
    </source>
</evidence>
<protein>
    <submittedName>
        <fullName evidence="2">Uncharacterized protein</fullName>
    </submittedName>
</protein>
<reference evidence="3" key="1">
    <citation type="submission" date="2011-05" db="EMBL/GenBank/DDBJ databases">
        <title>The genome sequence of Vittaforma corneae strain ATCC 50505.</title>
        <authorList>
            <consortium name="The Broad Institute Genome Sequencing Platform"/>
            <person name="Cuomo C."/>
            <person name="Didier E."/>
            <person name="Bowers L."/>
            <person name="Young S.K."/>
            <person name="Zeng Q."/>
            <person name="Gargeya S."/>
            <person name="Fitzgerald M."/>
            <person name="Haas B."/>
            <person name="Abouelleil A."/>
            <person name="Alvarado L."/>
            <person name="Arachchi H.M."/>
            <person name="Berlin A."/>
            <person name="Chapman S.B."/>
            <person name="Gearin G."/>
            <person name="Goldberg J."/>
            <person name="Griggs A."/>
            <person name="Gujja S."/>
            <person name="Hansen M."/>
            <person name="Heiman D."/>
            <person name="Howarth C."/>
            <person name="Larimer J."/>
            <person name="Lui A."/>
            <person name="MacDonald P.J.P."/>
            <person name="McCowen C."/>
            <person name="Montmayeur A."/>
            <person name="Murphy C."/>
            <person name="Neiman D."/>
            <person name="Pearson M."/>
            <person name="Priest M."/>
            <person name="Roberts A."/>
            <person name="Saif S."/>
            <person name="Shea T."/>
            <person name="Sisk P."/>
            <person name="Stolte C."/>
            <person name="Sykes S."/>
            <person name="Wortman J."/>
            <person name="Nusbaum C."/>
            <person name="Birren B."/>
        </authorList>
    </citation>
    <scope>NUCLEOTIDE SEQUENCE [LARGE SCALE GENOMIC DNA]</scope>
    <source>
        <strain evidence="3">ATCC 50505</strain>
    </source>
</reference>
<organism evidence="2 3">
    <name type="scientific">Vittaforma corneae (strain ATCC 50505)</name>
    <name type="common">Microsporidian parasite</name>
    <name type="synonym">Nosema corneum</name>
    <dbReference type="NCBI Taxonomy" id="993615"/>
    <lineage>
        <taxon>Eukaryota</taxon>
        <taxon>Fungi</taxon>
        <taxon>Fungi incertae sedis</taxon>
        <taxon>Microsporidia</taxon>
        <taxon>Nosematidae</taxon>
        <taxon>Vittaforma</taxon>
    </lineage>
</organism>
<accession>L2GPH3</accession>
<dbReference type="EMBL" id="JH370134">
    <property type="protein sequence ID" value="ELA42202.1"/>
    <property type="molecule type" value="Genomic_DNA"/>
</dbReference>
<feature type="region of interest" description="Disordered" evidence="1">
    <location>
        <begin position="1"/>
        <end position="49"/>
    </location>
</feature>
<dbReference type="HOGENOM" id="CLU_2252141_0_0_1"/>
<feature type="compositionally biased region" description="Basic and acidic residues" evidence="1">
    <location>
        <begin position="10"/>
        <end position="29"/>
    </location>
</feature>
<dbReference type="AlphaFoldDB" id="L2GPH3"/>
<keyword evidence="3" id="KW-1185">Reference proteome</keyword>
<dbReference type="RefSeq" id="XP_007604294.1">
    <property type="nucleotide sequence ID" value="XM_007604232.1"/>
</dbReference>
<gene>
    <name evidence="2" type="ORF">VICG_00845</name>
</gene>
<dbReference type="GeneID" id="19881559"/>
<name>L2GPH3_VITCO</name>
<dbReference type="Proteomes" id="UP000011082">
    <property type="component" value="Unassembled WGS sequence"/>
</dbReference>